<gene>
    <name evidence="2" type="ORF">PDESU_05311</name>
</gene>
<proteinExistence type="predicted"/>
<sequence>MTRAQLQAVRRHIIDYANRHIARAGEMRHMMELKREHCAFVARNCRDLALANGWGPEDVNTAEALGLLHDIGRFPQLEEYGTFMDAKSINHGLRGWQAIRESNLLEGVEPVLCAALLDGVLHHNARTVPEHLPEAHYRWINLIRDADRLDIYRIVHDAIINDKLGEHPEIGMGLTLEGDPSPGLAERILAGDHPAYTDLNCFADFLLLILSWVNQMGYPATRTIIHERGIIDQFSAHLPTNIPEVGQVLEQLRTVAGQE</sequence>
<dbReference type="CDD" id="cd00077">
    <property type="entry name" value="HDc"/>
    <property type="match status" value="1"/>
</dbReference>
<dbReference type="AlphaFoldDB" id="A0A6C2U9J4"/>
<organism evidence="2 3">
    <name type="scientific">Pontiella desulfatans</name>
    <dbReference type="NCBI Taxonomy" id="2750659"/>
    <lineage>
        <taxon>Bacteria</taxon>
        <taxon>Pseudomonadati</taxon>
        <taxon>Kiritimatiellota</taxon>
        <taxon>Kiritimatiellia</taxon>
        <taxon>Kiritimatiellales</taxon>
        <taxon>Pontiellaceae</taxon>
        <taxon>Pontiella</taxon>
    </lineage>
</organism>
<evidence type="ECO:0000313" key="3">
    <source>
        <dbReference type="Proteomes" id="UP000366872"/>
    </source>
</evidence>
<feature type="domain" description="HD" evidence="1">
    <location>
        <begin position="36"/>
        <end position="149"/>
    </location>
</feature>
<dbReference type="Pfam" id="PF01966">
    <property type="entry name" value="HD"/>
    <property type="match status" value="1"/>
</dbReference>
<name>A0A6C2U9J4_PONDE</name>
<evidence type="ECO:0000259" key="1">
    <source>
        <dbReference type="Pfam" id="PF01966"/>
    </source>
</evidence>
<accession>A0A6C2U9J4</accession>
<dbReference type="Gene3D" id="1.10.3210.10">
    <property type="entry name" value="Hypothetical protein af1432"/>
    <property type="match status" value="1"/>
</dbReference>
<keyword evidence="3" id="KW-1185">Reference proteome</keyword>
<dbReference type="InterPro" id="IPR003607">
    <property type="entry name" value="HD/PDEase_dom"/>
</dbReference>
<dbReference type="SUPFAM" id="SSF109604">
    <property type="entry name" value="HD-domain/PDEase-like"/>
    <property type="match status" value="1"/>
</dbReference>
<evidence type="ECO:0000313" key="2">
    <source>
        <dbReference type="EMBL" id="VGO16720.1"/>
    </source>
</evidence>
<dbReference type="EMBL" id="CAAHFG010000004">
    <property type="protein sequence ID" value="VGO16720.1"/>
    <property type="molecule type" value="Genomic_DNA"/>
</dbReference>
<dbReference type="Proteomes" id="UP000366872">
    <property type="component" value="Unassembled WGS sequence"/>
</dbReference>
<dbReference type="RefSeq" id="WP_136082247.1">
    <property type="nucleotide sequence ID" value="NZ_CAAHFG010000004.1"/>
</dbReference>
<dbReference type="InterPro" id="IPR006674">
    <property type="entry name" value="HD_domain"/>
</dbReference>
<protein>
    <recommendedName>
        <fullName evidence="1">HD domain-containing protein</fullName>
    </recommendedName>
</protein>
<reference evidence="2 3" key="1">
    <citation type="submission" date="2019-04" db="EMBL/GenBank/DDBJ databases">
        <authorList>
            <person name="Van Vliet M D."/>
        </authorList>
    </citation>
    <scope>NUCLEOTIDE SEQUENCE [LARGE SCALE GENOMIC DNA]</scope>
    <source>
        <strain evidence="2 3">F1</strain>
    </source>
</reference>